<dbReference type="AlphaFoldDB" id="A0A9P1KEQ4"/>
<name>A0A9P1KEQ4_9CYAN</name>
<proteinExistence type="predicted"/>
<reference evidence="1 2" key="1">
    <citation type="submission" date="2014-02" db="EMBL/GenBank/DDBJ databases">
        <authorList>
            <person name="Genoscope - CEA"/>
        </authorList>
    </citation>
    <scope>NUCLEOTIDE SEQUENCE [LARGE SCALE GENOMIC DNA]</scope>
    <source>
        <strain evidence="1 2">PCC 8005</strain>
    </source>
</reference>
<evidence type="ECO:0000313" key="2">
    <source>
        <dbReference type="Proteomes" id="UP000032946"/>
    </source>
</evidence>
<organism evidence="1 2">
    <name type="scientific">Limnospira indica PCC 8005</name>
    <dbReference type="NCBI Taxonomy" id="376219"/>
    <lineage>
        <taxon>Bacteria</taxon>
        <taxon>Bacillati</taxon>
        <taxon>Cyanobacteriota</taxon>
        <taxon>Cyanophyceae</taxon>
        <taxon>Oscillatoriophycideae</taxon>
        <taxon>Oscillatoriales</taxon>
        <taxon>Sirenicapillariaceae</taxon>
        <taxon>Limnospira</taxon>
    </lineage>
</organism>
<protein>
    <submittedName>
        <fullName evidence="1">Uncharacterized protein</fullName>
    </submittedName>
</protein>
<accession>A0A9P1KEQ4</accession>
<sequence>MMAMVTLQIENLPDELYYLIENIASENNLTVNEAVSLL</sequence>
<dbReference type="Proteomes" id="UP000032946">
    <property type="component" value="Chromosome"/>
</dbReference>
<evidence type="ECO:0000313" key="1">
    <source>
        <dbReference type="EMBL" id="CDM94333.1"/>
    </source>
</evidence>
<keyword evidence="2" id="KW-1185">Reference proteome</keyword>
<gene>
    <name evidence="1" type="ORF">ARTHRO_12007</name>
</gene>
<dbReference type="EMBL" id="FO818640">
    <property type="protein sequence ID" value="CDM94333.1"/>
    <property type="molecule type" value="Genomic_DNA"/>
</dbReference>